<comment type="caution">
    <text evidence="8">The sequence shown here is derived from an EMBL/GenBank/DDBJ whole genome shotgun (WGS) entry which is preliminary data.</text>
</comment>
<gene>
    <name evidence="8" type="ORF">I9W82_004431</name>
</gene>
<dbReference type="Proteomes" id="UP000669133">
    <property type="component" value="Unassembled WGS sequence"/>
</dbReference>
<keyword evidence="7" id="KW-0812">Transmembrane</keyword>
<sequence>MPSTRSNARLIRFGIFALVLIGCGYILTKGSSFQLPSSISSSQSKLQDPKGASSSSSSSSTQQKDDGSGDSFGAAAPANIELPYIPKNMGPVAKAHIGGDGNPNYIEQKNIDPATYSPEKDKIKATFVSLARNRDLWSLMDSIRQVEDRFNRKFHYDWVFLNEVEFSEEFKTTVSQAVSGVAKFGLIPKEHWSYPPWIDQEKAALVREQMREKKIIYGHSESYRHMCRFESGFFWRQDILKDYEYYWRVEPDIKIFCDIDYDIFKWMKDNDKSYSFTVSLPEYKETIPTLWDTTKEFIEKHPQYLDPNNMMDWVSDDKGKTYNGCHFWSNFEIARLDFWRSDAYRSYFEYLDKAGGFFYERWGDAPVHSIAAALFLPKDKIHFFEDVGYFHVPFNNCPVDPKIRSQRNCVCDPNKDFTWRGYSCVSKYYKVNNFKRQQEWEKYTG</sequence>
<keyword evidence="9" id="KW-1185">Reference proteome</keyword>
<evidence type="ECO:0000256" key="5">
    <source>
        <dbReference type="ARBA" id="ARBA00022968"/>
    </source>
</evidence>
<reference evidence="8 9" key="1">
    <citation type="submission" date="2020-12" db="EMBL/GenBank/DDBJ databases">
        <title>Effect of drift, selection, and recombination on the evolution of hybrid genomes in Candida yeast pathogens.</title>
        <authorList>
            <person name="Mixao V."/>
            <person name="Ksiezopolska E."/>
            <person name="Saus E."/>
            <person name="Boekhout T."/>
            <person name="Gacser A."/>
            <person name="Gabaldon T."/>
        </authorList>
    </citation>
    <scope>NUCLEOTIDE SEQUENCE [LARGE SCALE GENOMIC DNA]</scope>
    <source>
        <strain evidence="8 9">BP57</strain>
    </source>
</reference>
<evidence type="ECO:0000256" key="4">
    <source>
        <dbReference type="ARBA" id="ARBA00022679"/>
    </source>
</evidence>
<protein>
    <submittedName>
        <fullName evidence="8">KTR1</fullName>
    </submittedName>
</protein>
<dbReference type="InterPro" id="IPR029044">
    <property type="entry name" value="Nucleotide-diphossugar_trans"/>
</dbReference>
<evidence type="ECO:0000256" key="1">
    <source>
        <dbReference type="ARBA" id="ARBA00004606"/>
    </source>
</evidence>
<evidence type="ECO:0000256" key="7">
    <source>
        <dbReference type="SAM" id="Phobius"/>
    </source>
</evidence>
<dbReference type="GO" id="GO:0000032">
    <property type="term" value="P:cell wall mannoprotein biosynthetic process"/>
    <property type="evidence" value="ECO:0007669"/>
    <property type="project" value="TreeGrafter"/>
</dbReference>
<keyword evidence="3" id="KW-0328">Glycosyltransferase</keyword>
<dbReference type="PANTHER" id="PTHR31121">
    <property type="entry name" value="ALPHA-1,2 MANNOSYLTRANSFERASE KTR1"/>
    <property type="match status" value="1"/>
</dbReference>
<dbReference type="RefSeq" id="XP_067547218.1">
    <property type="nucleotide sequence ID" value="XM_067693503.1"/>
</dbReference>
<accession>A0A8H8DAD6</accession>
<dbReference type="GO" id="GO:0006487">
    <property type="term" value="P:protein N-linked glycosylation"/>
    <property type="evidence" value="ECO:0007669"/>
    <property type="project" value="TreeGrafter"/>
</dbReference>
<evidence type="ECO:0000256" key="2">
    <source>
        <dbReference type="ARBA" id="ARBA00007677"/>
    </source>
</evidence>
<dbReference type="GeneID" id="93653060"/>
<dbReference type="PROSITE" id="PS51257">
    <property type="entry name" value="PROKAR_LIPOPROTEIN"/>
    <property type="match status" value="1"/>
</dbReference>
<dbReference type="GO" id="GO:0006493">
    <property type="term" value="P:protein O-linked glycosylation"/>
    <property type="evidence" value="ECO:0007669"/>
    <property type="project" value="TreeGrafter"/>
</dbReference>
<comment type="similarity">
    <text evidence="2">Belongs to the glycosyltransferase 15 family.</text>
</comment>
<feature type="transmembrane region" description="Helical" evidence="7">
    <location>
        <begin position="10"/>
        <end position="28"/>
    </location>
</feature>
<dbReference type="Gene3D" id="3.90.550.10">
    <property type="entry name" value="Spore Coat Polysaccharide Biosynthesis Protein SpsA, Chain A"/>
    <property type="match status" value="1"/>
</dbReference>
<dbReference type="GO" id="GO:0000026">
    <property type="term" value="F:alpha-1,2-mannosyltransferase activity"/>
    <property type="evidence" value="ECO:0007669"/>
    <property type="project" value="TreeGrafter"/>
</dbReference>
<evidence type="ECO:0000313" key="8">
    <source>
        <dbReference type="EMBL" id="KAG5418102.1"/>
    </source>
</evidence>
<evidence type="ECO:0000313" key="9">
    <source>
        <dbReference type="Proteomes" id="UP000669133"/>
    </source>
</evidence>
<dbReference type="EMBL" id="JAEOAQ010000006">
    <property type="protein sequence ID" value="KAG5418102.1"/>
    <property type="molecule type" value="Genomic_DNA"/>
</dbReference>
<dbReference type="AlphaFoldDB" id="A0A8H8DAD6"/>
<comment type="subcellular location">
    <subcellularLocation>
        <location evidence="1">Membrane</location>
        <topology evidence="1">Single-pass type II membrane protein</topology>
    </subcellularLocation>
</comment>
<dbReference type="SUPFAM" id="SSF53448">
    <property type="entry name" value="Nucleotide-diphospho-sugar transferases"/>
    <property type="match status" value="1"/>
</dbReference>
<dbReference type="OrthoDB" id="439943at2759"/>
<dbReference type="Pfam" id="PF01793">
    <property type="entry name" value="Glyco_transf_15"/>
    <property type="match status" value="1"/>
</dbReference>
<keyword evidence="4" id="KW-0808">Transferase</keyword>
<proteinExistence type="inferred from homology"/>
<evidence type="ECO:0000256" key="6">
    <source>
        <dbReference type="SAM" id="MobiDB-lite"/>
    </source>
</evidence>
<keyword evidence="5" id="KW-0735">Signal-anchor</keyword>
<dbReference type="FunFam" id="3.90.550.10:FF:000051">
    <property type="entry name" value="Alpha-1,2-mannosyltransferase (Ktr4)"/>
    <property type="match status" value="1"/>
</dbReference>
<keyword evidence="7" id="KW-1133">Transmembrane helix</keyword>
<dbReference type="InterPro" id="IPR002685">
    <property type="entry name" value="Glyco_trans_15"/>
</dbReference>
<name>A0A8H8DAD6_9ASCO</name>
<organism evidence="8 9">
    <name type="scientific">Candida metapsilosis</name>
    <dbReference type="NCBI Taxonomy" id="273372"/>
    <lineage>
        <taxon>Eukaryota</taxon>
        <taxon>Fungi</taxon>
        <taxon>Dikarya</taxon>
        <taxon>Ascomycota</taxon>
        <taxon>Saccharomycotina</taxon>
        <taxon>Pichiomycetes</taxon>
        <taxon>Debaryomycetaceae</taxon>
        <taxon>Candida/Lodderomyces clade</taxon>
        <taxon>Candida</taxon>
    </lineage>
</organism>
<feature type="region of interest" description="Disordered" evidence="6">
    <location>
        <begin position="38"/>
        <end position="72"/>
    </location>
</feature>
<evidence type="ECO:0000256" key="3">
    <source>
        <dbReference type="ARBA" id="ARBA00022676"/>
    </source>
</evidence>
<dbReference type="PANTHER" id="PTHR31121:SF6">
    <property type="entry name" value="ALPHA-1,2 MANNOSYLTRANSFERASE KTR1"/>
    <property type="match status" value="1"/>
</dbReference>
<keyword evidence="7" id="KW-0472">Membrane</keyword>
<dbReference type="GO" id="GO:0016020">
    <property type="term" value="C:membrane"/>
    <property type="evidence" value="ECO:0007669"/>
    <property type="project" value="UniProtKB-SubCell"/>
</dbReference>
<dbReference type="GO" id="GO:0005794">
    <property type="term" value="C:Golgi apparatus"/>
    <property type="evidence" value="ECO:0007669"/>
    <property type="project" value="TreeGrafter"/>
</dbReference>